<evidence type="ECO:0000313" key="8">
    <source>
        <dbReference type="EMBL" id="KAG2494690.1"/>
    </source>
</evidence>
<keyword evidence="9" id="KW-1185">Reference proteome</keyword>
<dbReference type="InterPro" id="IPR029063">
    <property type="entry name" value="SAM-dependent_MTases_sf"/>
</dbReference>
<evidence type="ECO:0000256" key="5">
    <source>
        <dbReference type="PROSITE-ProRule" id="PRU01023"/>
    </source>
</evidence>
<dbReference type="PRINTS" id="PR02008">
    <property type="entry name" value="RCMTFAMILY"/>
</dbReference>
<protein>
    <recommendedName>
        <fullName evidence="7">SAM-dependent MTase RsmB/NOP-type domain-containing protein</fullName>
    </recommendedName>
</protein>
<feature type="compositionally biased region" description="Low complexity" evidence="6">
    <location>
        <begin position="89"/>
        <end position="101"/>
    </location>
</feature>
<feature type="compositionally biased region" description="Polar residues" evidence="6">
    <location>
        <begin position="10"/>
        <end position="20"/>
    </location>
</feature>
<feature type="domain" description="SAM-dependent MTase RsmB/NOP-type" evidence="7">
    <location>
        <begin position="287"/>
        <end position="698"/>
    </location>
</feature>
<name>A0A835Y960_9CHLO</name>
<dbReference type="InterPro" id="IPR049560">
    <property type="entry name" value="MeTrfase_RsmB-F_NOP2_cat"/>
</dbReference>
<feature type="compositionally biased region" description="Low complexity" evidence="6">
    <location>
        <begin position="235"/>
        <end position="277"/>
    </location>
</feature>
<dbReference type="Gene3D" id="2.30.130.10">
    <property type="entry name" value="PUA domain"/>
    <property type="match status" value="1"/>
</dbReference>
<evidence type="ECO:0000256" key="1">
    <source>
        <dbReference type="ARBA" id="ARBA00022603"/>
    </source>
</evidence>
<dbReference type="GO" id="GO:0003723">
    <property type="term" value="F:RNA binding"/>
    <property type="evidence" value="ECO:0007669"/>
    <property type="project" value="UniProtKB-UniRule"/>
</dbReference>
<comment type="caution">
    <text evidence="8">The sequence shown here is derived from an EMBL/GenBank/DDBJ whole genome shotgun (WGS) entry which is preliminary data.</text>
</comment>
<dbReference type="PROSITE" id="PS51686">
    <property type="entry name" value="SAM_MT_RSMB_NOP"/>
    <property type="match status" value="1"/>
</dbReference>
<feature type="compositionally biased region" description="Basic and acidic residues" evidence="6">
    <location>
        <begin position="278"/>
        <end position="288"/>
    </location>
</feature>
<feature type="active site" description="Nucleophile" evidence="5">
    <location>
        <position position="589"/>
    </location>
</feature>
<dbReference type="SUPFAM" id="SSF53335">
    <property type="entry name" value="S-adenosyl-L-methionine-dependent methyltransferases"/>
    <property type="match status" value="1"/>
</dbReference>
<reference evidence="8" key="1">
    <citation type="journal article" date="2020" name="bioRxiv">
        <title>Comparative genomics of Chlamydomonas.</title>
        <authorList>
            <person name="Craig R.J."/>
            <person name="Hasan A.R."/>
            <person name="Ness R.W."/>
            <person name="Keightley P.D."/>
        </authorList>
    </citation>
    <scope>NUCLEOTIDE SEQUENCE</scope>
    <source>
        <strain evidence="8">CCAP 11/70</strain>
    </source>
</reference>
<evidence type="ECO:0000313" key="9">
    <source>
        <dbReference type="Proteomes" id="UP000612055"/>
    </source>
</evidence>
<proteinExistence type="inferred from homology"/>
<dbReference type="EMBL" id="JAEHOE010000029">
    <property type="protein sequence ID" value="KAG2494690.1"/>
    <property type="molecule type" value="Genomic_DNA"/>
</dbReference>
<feature type="binding site" evidence="5">
    <location>
        <begin position="389"/>
        <end position="395"/>
    </location>
    <ligand>
        <name>S-adenosyl-L-methionine</name>
        <dbReference type="ChEBI" id="CHEBI:59789"/>
    </ligand>
</feature>
<dbReference type="SUPFAM" id="SSF88697">
    <property type="entry name" value="PUA domain-like"/>
    <property type="match status" value="1"/>
</dbReference>
<comment type="similarity">
    <text evidence="5">Belongs to the class I-like SAM-binding methyltransferase superfamily. RsmB/NOP family.</text>
</comment>
<dbReference type="AlphaFoldDB" id="A0A835Y960"/>
<feature type="binding site" evidence="5">
    <location>
        <position position="539"/>
    </location>
    <ligand>
        <name>S-adenosyl-L-methionine</name>
        <dbReference type="ChEBI" id="CHEBI:59789"/>
    </ligand>
</feature>
<dbReference type="InterPro" id="IPR023267">
    <property type="entry name" value="RCMT"/>
</dbReference>
<evidence type="ECO:0000256" key="2">
    <source>
        <dbReference type="ARBA" id="ARBA00022679"/>
    </source>
</evidence>
<keyword evidence="3 5" id="KW-0949">S-adenosyl-L-methionine</keyword>
<dbReference type="GO" id="GO:0001510">
    <property type="term" value="P:RNA methylation"/>
    <property type="evidence" value="ECO:0007669"/>
    <property type="project" value="InterPro"/>
</dbReference>
<gene>
    <name evidence="8" type="ORF">HYH03_007206</name>
</gene>
<feature type="region of interest" description="Disordered" evidence="6">
    <location>
        <begin position="86"/>
        <end position="111"/>
    </location>
</feature>
<feature type="compositionally biased region" description="Acidic residues" evidence="6">
    <location>
        <begin position="480"/>
        <end position="489"/>
    </location>
</feature>
<dbReference type="Gene3D" id="3.40.50.150">
    <property type="entry name" value="Vaccinia Virus protein VP39"/>
    <property type="match status" value="1"/>
</dbReference>
<dbReference type="OrthoDB" id="260824at2759"/>
<dbReference type="InterPro" id="IPR036974">
    <property type="entry name" value="PUA_sf"/>
</dbReference>
<dbReference type="PROSITE" id="PS50890">
    <property type="entry name" value="PUA"/>
    <property type="match status" value="1"/>
</dbReference>
<sequence length="699" mass="69495">MSAALARPSLTPTLRVNTTRAEPADVVRRLRALEEELRGKAPAAAAMPPAETAATALGAPLISADAAGAVPEAVSAGAIDSGGAETLQRAAEAPAAAASGPLPRPPRLHPRVPGTVVLSGSGPRAVDYESGMPEAVVNRYAAEAILKGAHVFAPGLLAASPGIAPGTRVAVSAALERAPPGARAKGQASGSTSGGSGAGGPPSRRLVVGISRGAAVGADGAVPLAWARQRKARAPAATPAAAPSDAAAPASEHNGSSTPSDCDSSTTHSTRSGGSSSDSDRSSTHAEHTSLIGGPGGDANFPGGDADGPGGDASLPGQRVYLGVALAEAGRKAMFRAERGRVLSMVDRVYDVPSCNGLLRGEVVLQALPSIIAAQALAPAPGATVLDMCAAPGGKTAALAGLVGPSGRVVALDRTHAKIQEIMSLARDLDLEGVVEAYKADATEAAAAGPVGGAEAGGAAAAAAAGGSGAAAEAAAEASDGLEEAEAEAEAASGEAEAAAAAASAAAAPAAAAASARRLTPPLGPPPYPPGSFRYIMLDPPCSALGLRPRLLHSWTLPQLRALAQYQRSLLHTAVSLLAPGGELLYSTCTLSPAENEANVAWALDRFPALRLLPAEPLLGLRGLTGADPHTGERWLSEEEADLVQRFDPGWLLPGRRMAPGGLPPDLGTAEAEAEAEAGVEGEGDDVMGFFVARFRKVA</sequence>
<dbReference type="InterPro" id="IPR015947">
    <property type="entry name" value="PUA-like_sf"/>
</dbReference>
<evidence type="ECO:0000259" key="7">
    <source>
        <dbReference type="PROSITE" id="PS51686"/>
    </source>
</evidence>
<dbReference type="PANTHER" id="PTHR22807:SF34">
    <property type="entry name" value="TRNA (CYTOSINE(72)-C(5))-METHYLTRANSFERASE NSUN6"/>
    <property type="match status" value="1"/>
</dbReference>
<organism evidence="8 9">
    <name type="scientific">Edaphochlamys debaryana</name>
    <dbReference type="NCBI Taxonomy" id="47281"/>
    <lineage>
        <taxon>Eukaryota</taxon>
        <taxon>Viridiplantae</taxon>
        <taxon>Chlorophyta</taxon>
        <taxon>core chlorophytes</taxon>
        <taxon>Chlorophyceae</taxon>
        <taxon>CS clade</taxon>
        <taxon>Chlamydomonadales</taxon>
        <taxon>Chlamydomonadales incertae sedis</taxon>
        <taxon>Edaphochlamys</taxon>
    </lineage>
</organism>
<evidence type="ECO:0000256" key="3">
    <source>
        <dbReference type="ARBA" id="ARBA00022691"/>
    </source>
</evidence>
<keyword evidence="2 5" id="KW-0808">Transferase</keyword>
<dbReference type="GO" id="GO:0008173">
    <property type="term" value="F:RNA methyltransferase activity"/>
    <property type="evidence" value="ECO:0007669"/>
    <property type="project" value="InterPro"/>
</dbReference>
<accession>A0A835Y960</accession>
<dbReference type="Pfam" id="PF01189">
    <property type="entry name" value="Methyltr_RsmB-F"/>
    <property type="match status" value="2"/>
</dbReference>
<feature type="binding site" evidence="5">
    <location>
        <position position="413"/>
    </location>
    <ligand>
        <name>S-adenosyl-L-methionine</name>
        <dbReference type="ChEBI" id="CHEBI:59789"/>
    </ligand>
</feature>
<evidence type="ECO:0000256" key="6">
    <source>
        <dbReference type="SAM" id="MobiDB-lite"/>
    </source>
</evidence>
<dbReference type="InterPro" id="IPR001678">
    <property type="entry name" value="MeTrfase_RsmB-F_NOP2_dom"/>
</dbReference>
<keyword evidence="1 5" id="KW-0489">Methyltransferase</keyword>
<feature type="binding site" evidence="5">
    <location>
        <position position="441"/>
    </location>
    <ligand>
        <name>S-adenosyl-L-methionine</name>
        <dbReference type="ChEBI" id="CHEBI:59789"/>
    </ligand>
</feature>
<keyword evidence="4 5" id="KW-0694">RNA-binding</keyword>
<feature type="region of interest" description="Disordered" evidence="6">
    <location>
        <begin position="475"/>
        <end position="494"/>
    </location>
</feature>
<dbReference type="Proteomes" id="UP000612055">
    <property type="component" value="Unassembled WGS sequence"/>
</dbReference>
<feature type="region of interest" description="Disordered" evidence="6">
    <location>
        <begin position="1"/>
        <end position="23"/>
    </location>
</feature>
<feature type="region of interest" description="Disordered" evidence="6">
    <location>
        <begin position="235"/>
        <end position="314"/>
    </location>
</feature>
<dbReference type="PANTHER" id="PTHR22807">
    <property type="entry name" value="NOP2 YEAST -RELATED NOL1/NOP2/FMU SUN DOMAIN-CONTAINING"/>
    <property type="match status" value="1"/>
</dbReference>
<feature type="region of interest" description="Disordered" evidence="6">
    <location>
        <begin position="177"/>
        <end position="206"/>
    </location>
</feature>
<evidence type="ECO:0000256" key="4">
    <source>
        <dbReference type="ARBA" id="ARBA00022884"/>
    </source>
</evidence>